<name>A0A914PUS9_9BILA</name>
<evidence type="ECO:0000313" key="2">
    <source>
        <dbReference type="Proteomes" id="UP000887578"/>
    </source>
</evidence>
<organism evidence="2 3">
    <name type="scientific">Panagrolaimus davidi</name>
    <dbReference type="NCBI Taxonomy" id="227884"/>
    <lineage>
        <taxon>Eukaryota</taxon>
        <taxon>Metazoa</taxon>
        <taxon>Ecdysozoa</taxon>
        <taxon>Nematoda</taxon>
        <taxon>Chromadorea</taxon>
        <taxon>Rhabditida</taxon>
        <taxon>Tylenchina</taxon>
        <taxon>Panagrolaimomorpha</taxon>
        <taxon>Panagrolaimoidea</taxon>
        <taxon>Panagrolaimidae</taxon>
        <taxon>Panagrolaimus</taxon>
    </lineage>
</organism>
<proteinExistence type="predicted"/>
<dbReference type="InterPro" id="IPR000210">
    <property type="entry name" value="BTB/POZ_dom"/>
</dbReference>
<reference evidence="3" key="1">
    <citation type="submission" date="2022-11" db="UniProtKB">
        <authorList>
            <consortium name="WormBaseParasite"/>
        </authorList>
    </citation>
    <scope>IDENTIFICATION</scope>
</reference>
<dbReference type="WBParaSite" id="PDA_v2.g20040.t1">
    <property type="protein sequence ID" value="PDA_v2.g20040.t1"/>
    <property type="gene ID" value="PDA_v2.g20040"/>
</dbReference>
<sequence length="300" mass="34767">MLQQINFVRTVQIARNSEMLIKFSDSVEFTLERDLWTHKIKNIKGDFEITKITETYDDGQINEIKYGKPQFEFNASNRSETTTLTIYISAVINYDEIKKNIEMKKMCAVTYQLRISCARVQGLEIDHFFKDEFILPGYNSLKFTYYVKRTSKSTDNNILIHIKNPYDVEIQGKKGDFNIGFFSANSIDLSLLFTFYAEESVPQLCEPAQESAVDGSRPESVIPSEFSYATNILHKIGSNNRFADVCFIASDNTKIPSHRNFLVEFSNIFTKIFEETLETPVQKKIQLIVFCRYLLRSNLF</sequence>
<feature type="domain" description="BTB" evidence="1">
    <location>
        <begin position="238"/>
        <end position="279"/>
    </location>
</feature>
<accession>A0A914PUS9</accession>
<dbReference type="Gene3D" id="3.30.710.10">
    <property type="entry name" value="Potassium Channel Kv1.1, Chain A"/>
    <property type="match status" value="1"/>
</dbReference>
<dbReference type="SUPFAM" id="SSF54695">
    <property type="entry name" value="POZ domain"/>
    <property type="match status" value="1"/>
</dbReference>
<dbReference type="Pfam" id="PF00651">
    <property type="entry name" value="BTB"/>
    <property type="match status" value="1"/>
</dbReference>
<protein>
    <submittedName>
        <fullName evidence="3">BTB domain-containing protein</fullName>
    </submittedName>
</protein>
<dbReference type="InterPro" id="IPR011333">
    <property type="entry name" value="SKP1/BTB/POZ_sf"/>
</dbReference>
<dbReference type="Proteomes" id="UP000887578">
    <property type="component" value="Unplaced"/>
</dbReference>
<dbReference type="AlphaFoldDB" id="A0A914PUS9"/>
<evidence type="ECO:0000259" key="1">
    <source>
        <dbReference type="Pfam" id="PF00651"/>
    </source>
</evidence>
<evidence type="ECO:0000313" key="3">
    <source>
        <dbReference type="WBParaSite" id="PDA_v2.g20040.t1"/>
    </source>
</evidence>
<keyword evidence="2" id="KW-1185">Reference proteome</keyword>